<dbReference type="PANTHER" id="PTHR34693">
    <property type="entry name" value="PROTEIN PAR32"/>
    <property type="match status" value="1"/>
</dbReference>
<dbReference type="AlphaFoldDB" id="A0AAV9JSL8"/>
<feature type="region of interest" description="Disordered" evidence="1">
    <location>
        <begin position="22"/>
        <end position="178"/>
    </location>
</feature>
<proteinExistence type="predicted"/>
<dbReference type="PANTHER" id="PTHR34693:SF5">
    <property type="match status" value="1"/>
</dbReference>
<dbReference type="Proteomes" id="UP001324427">
    <property type="component" value="Unassembled WGS sequence"/>
</dbReference>
<reference evidence="2 3" key="1">
    <citation type="submission" date="2021-11" db="EMBL/GenBank/DDBJ databases">
        <title>Black yeast isolated from Biological Soil Crust.</title>
        <authorList>
            <person name="Kurbessoian T."/>
        </authorList>
    </citation>
    <scope>NUCLEOTIDE SEQUENCE [LARGE SCALE GENOMIC DNA]</scope>
    <source>
        <strain evidence="2 3">CCFEE 5522</strain>
    </source>
</reference>
<keyword evidence="3" id="KW-1185">Reference proteome</keyword>
<gene>
    <name evidence="2" type="ORF">LTR36_009573</name>
</gene>
<evidence type="ECO:0000313" key="2">
    <source>
        <dbReference type="EMBL" id="KAK4548662.1"/>
    </source>
</evidence>
<feature type="compositionally biased region" description="Basic and acidic residues" evidence="1">
    <location>
        <begin position="64"/>
        <end position="77"/>
    </location>
</feature>
<organism evidence="2 3">
    <name type="scientific">Oleoguttula mirabilis</name>
    <dbReference type="NCBI Taxonomy" id="1507867"/>
    <lineage>
        <taxon>Eukaryota</taxon>
        <taxon>Fungi</taxon>
        <taxon>Dikarya</taxon>
        <taxon>Ascomycota</taxon>
        <taxon>Pezizomycotina</taxon>
        <taxon>Dothideomycetes</taxon>
        <taxon>Dothideomycetidae</taxon>
        <taxon>Mycosphaerellales</taxon>
        <taxon>Teratosphaeriaceae</taxon>
        <taxon>Oleoguttula</taxon>
    </lineage>
</organism>
<evidence type="ECO:0000256" key="1">
    <source>
        <dbReference type="SAM" id="MobiDB-lite"/>
    </source>
</evidence>
<feature type="compositionally biased region" description="Basic and acidic residues" evidence="1">
    <location>
        <begin position="131"/>
        <end position="155"/>
    </location>
</feature>
<name>A0AAV9JSL8_9PEZI</name>
<accession>A0AAV9JSL8</accession>
<comment type="caution">
    <text evidence="2">The sequence shown here is derived from an EMBL/GenBank/DDBJ whole genome shotgun (WGS) entry which is preliminary data.</text>
</comment>
<feature type="compositionally biased region" description="Polar residues" evidence="1">
    <location>
        <begin position="99"/>
        <end position="113"/>
    </location>
</feature>
<protein>
    <submittedName>
        <fullName evidence="2">Uncharacterized protein</fullName>
    </submittedName>
</protein>
<dbReference type="InterPro" id="IPR053203">
    <property type="entry name" value="Cisplatin_resist-associated"/>
</dbReference>
<evidence type="ECO:0000313" key="3">
    <source>
        <dbReference type="Proteomes" id="UP001324427"/>
    </source>
</evidence>
<sequence length="178" mass="19012">MAYGRGGAGNIQAIEQDSARVAADLEANQQDGSTGVPAAANVERQEQQYAHKGRGGVGNWYSPKELKEKGHFNDAHRSHILGDGTQPPANSADVGTGNAPPSYNAAQPSTETIKTYGRGGAGNYSFGVSESEERAARKRMQQEETKEKLKAEIEKNVQQSLAMPAKAKLPSGEFEEPL</sequence>
<dbReference type="EMBL" id="JAVFHQ010000007">
    <property type="protein sequence ID" value="KAK4548662.1"/>
    <property type="molecule type" value="Genomic_DNA"/>
</dbReference>